<dbReference type="KEGG" id="fls:GLV81_00150"/>
<protein>
    <submittedName>
        <fullName evidence="1">Uncharacterized protein</fullName>
    </submittedName>
</protein>
<dbReference type="EMBL" id="CP046566">
    <property type="protein sequence ID" value="QGW26727.1"/>
    <property type="molecule type" value="Genomic_DNA"/>
</dbReference>
<dbReference type="Proteomes" id="UP000426027">
    <property type="component" value="Chromosome"/>
</dbReference>
<keyword evidence="2" id="KW-1185">Reference proteome</keyword>
<organism evidence="1 2">
    <name type="scientific">Phnomibacter ginsenosidimutans</name>
    <dbReference type="NCBI Taxonomy" id="2676868"/>
    <lineage>
        <taxon>Bacteria</taxon>
        <taxon>Pseudomonadati</taxon>
        <taxon>Bacteroidota</taxon>
        <taxon>Chitinophagia</taxon>
        <taxon>Chitinophagales</taxon>
        <taxon>Chitinophagaceae</taxon>
        <taxon>Phnomibacter</taxon>
    </lineage>
</organism>
<sequence>MATPPQKIDVILDILRITVRTFPHSPFAASLLQQYQERGFLTRKQLEGLMHKASKVHNMPEGKLATLQAIIQKMPVRQKSEAPVSAPIHEESLPVRIVIASILEKYPAHKRVLLFKAKYDTHTPLTKLELDELLRFYKLLVLKDSKP</sequence>
<gene>
    <name evidence="1" type="ORF">GLV81_00150</name>
</gene>
<proteinExistence type="predicted"/>
<name>A0A6I6G402_9BACT</name>
<evidence type="ECO:0000313" key="1">
    <source>
        <dbReference type="EMBL" id="QGW26727.1"/>
    </source>
</evidence>
<accession>A0A6I6G402</accession>
<reference evidence="1 2" key="1">
    <citation type="submission" date="2019-11" db="EMBL/GenBank/DDBJ databases">
        <authorList>
            <person name="Im W.T."/>
        </authorList>
    </citation>
    <scope>NUCLEOTIDE SEQUENCE [LARGE SCALE GENOMIC DNA]</scope>
    <source>
        <strain evidence="1 2">SB-02</strain>
    </source>
</reference>
<dbReference type="AlphaFoldDB" id="A0A6I6G402"/>
<evidence type="ECO:0000313" key="2">
    <source>
        <dbReference type="Proteomes" id="UP000426027"/>
    </source>
</evidence>